<keyword evidence="1" id="KW-0805">Transcription regulation</keyword>
<dbReference type="Pfam" id="PF12833">
    <property type="entry name" value="HTH_18"/>
    <property type="match status" value="1"/>
</dbReference>
<gene>
    <name evidence="5" type="ORF">BA195_07950</name>
</gene>
<feature type="domain" description="HTH araC/xylS-type" evidence="4">
    <location>
        <begin position="202"/>
        <end position="300"/>
    </location>
</feature>
<keyword evidence="2" id="KW-0238">DNA-binding</keyword>
<dbReference type="SMART" id="SM00342">
    <property type="entry name" value="HTH_ARAC"/>
    <property type="match status" value="1"/>
</dbReference>
<dbReference type="Proteomes" id="UP000093186">
    <property type="component" value="Unassembled WGS sequence"/>
</dbReference>
<dbReference type="InterPro" id="IPR020449">
    <property type="entry name" value="Tscrpt_reg_AraC-type_HTH"/>
</dbReference>
<dbReference type="SUPFAM" id="SSF51215">
    <property type="entry name" value="Regulatory protein AraC"/>
    <property type="match status" value="1"/>
</dbReference>
<keyword evidence="6" id="KW-1185">Reference proteome</keyword>
<dbReference type="AlphaFoldDB" id="A0A1B9XZE0"/>
<evidence type="ECO:0000256" key="2">
    <source>
        <dbReference type="ARBA" id="ARBA00023125"/>
    </source>
</evidence>
<dbReference type="EMBL" id="MAKX01000002">
    <property type="protein sequence ID" value="OCK42831.1"/>
    <property type="molecule type" value="Genomic_DNA"/>
</dbReference>
<dbReference type="STRING" id="447689.BA195_07950"/>
<dbReference type="PROSITE" id="PS00041">
    <property type="entry name" value="HTH_ARAC_FAMILY_1"/>
    <property type="match status" value="1"/>
</dbReference>
<dbReference type="InterPro" id="IPR018062">
    <property type="entry name" value="HTH_AraC-typ_CS"/>
</dbReference>
<dbReference type="PANTHER" id="PTHR43280">
    <property type="entry name" value="ARAC-FAMILY TRANSCRIPTIONAL REGULATOR"/>
    <property type="match status" value="1"/>
</dbReference>
<sequence length="304" mass="35229">MKSEIKKYNSEGFRKEFFNDSPKLNELFKKTIIDFFCLRIEDLTGSILKPIRPSREESHTLIFVTKGSYKTKIGFKEYTITPNKIVVLQAGTVFSVTEKLKNVKGFICHFHPNILIGKFGNVELISEFDFLNTGNYPIIDIKADSKPALLNIFERLITEFKNVNIPNQNIINSYIYTLLTELQALLGKTVLVNQNASYQITSQFRTLVYKKVNENLKVTDFAEIMNISPNHLNKSVKKITSKSASEIISEVKLIEIKYYLYQSQLSISEISYKMGYLDSSYFTRFFKKFEKISPTEFRKMIEKS</sequence>
<dbReference type="InterPro" id="IPR018060">
    <property type="entry name" value="HTH_AraC"/>
</dbReference>
<dbReference type="GO" id="GO:0043565">
    <property type="term" value="F:sequence-specific DNA binding"/>
    <property type="evidence" value="ECO:0007669"/>
    <property type="project" value="InterPro"/>
</dbReference>
<protein>
    <recommendedName>
        <fullName evidence="4">HTH araC/xylS-type domain-containing protein</fullName>
    </recommendedName>
</protein>
<dbReference type="InterPro" id="IPR037923">
    <property type="entry name" value="HTH-like"/>
</dbReference>
<dbReference type="Gene3D" id="1.10.10.60">
    <property type="entry name" value="Homeodomain-like"/>
    <property type="match status" value="1"/>
</dbReference>
<dbReference type="PANTHER" id="PTHR43280:SF32">
    <property type="entry name" value="TRANSCRIPTIONAL REGULATORY PROTEIN"/>
    <property type="match status" value="1"/>
</dbReference>
<dbReference type="SUPFAM" id="SSF46689">
    <property type="entry name" value="Homeodomain-like"/>
    <property type="match status" value="1"/>
</dbReference>
<reference evidence="5 6" key="1">
    <citation type="submission" date="2016-06" db="EMBL/GenBank/DDBJ databases">
        <title>Draft Genome Sequence of Tenacibaculum soleae UCD-KL19.</title>
        <authorList>
            <person name="Eisen J.A."/>
            <person name="Coil D.A."/>
            <person name="Lujan K.M."/>
        </authorList>
    </citation>
    <scope>NUCLEOTIDE SEQUENCE [LARGE SCALE GENOMIC DNA]</scope>
    <source>
        <strain evidence="5 6">UCD-KL19</strain>
    </source>
</reference>
<keyword evidence="3" id="KW-0804">Transcription</keyword>
<evidence type="ECO:0000313" key="6">
    <source>
        <dbReference type="Proteomes" id="UP000093186"/>
    </source>
</evidence>
<dbReference type="InterPro" id="IPR009057">
    <property type="entry name" value="Homeodomain-like_sf"/>
</dbReference>
<dbReference type="PROSITE" id="PS01124">
    <property type="entry name" value="HTH_ARAC_FAMILY_2"/>
    <property type="match status" value="1"/>
</dbReference>
<evidence type="ECO:0000259" key="4">
    <source>
        <dbReference type="PROSITE" id="PS01124"/>
    </source>
</evidence>
<dbReference type="OrthoDB" id="636258at2"/>
<name>A0A1B9XZE0_9FLAO</name>
<evidence type="ECO:0000256" key="1">
    <source>
        <dbReference type="ARBA" id="ARBA00023015"/>
    </source>
</evidence>
<evidence type="ECO:0000256" key="3">
    <source>
        <dbReference type="ARBA" id="ARBA00023163"/>
    </source>
</evidence>
<proteinExistence type="predicted"/>
<accession>A0A1B9XZE0</accession>
<dbReference type="GO" id="GO:0003700">
    <property type="term" value="F:DNA-binding transcription factor activity"/>
    <property type="evidence" value="ECO:0007669"/>
    <property type="project" value="InterPro"/>
</dbReference>
<dbReference type="RefSeq" id="WP_068704253.1">
    <property type="nucleotide sequence ID" value="NZ_MAKX01000002.1"/>
</dbReference>
<evidence type="ECO:0000313" key="5">
    <source>
        <dbReference type="EMBL" id="OCK42831.1"/>
    </source>
</evidence>
<organism evidence="5 6">
    <name type="scientific">Tenacibaculum soleae</name>
    <dbReference type="NCBI Taxonomy" id="447689"/>
    <lineage>
        <taxon>Bacteria</taxon>
        <taxon>Pseudomonadati</taxon>
        <taxon>Bacteroidota</taxon>
        <taxon>Flavobacteriia</taxon>
        <taxon>Flavobacteriales</taxon>
        <taxon>Flavobacteriaceae</taxon>
        <taxon>Tenacibaculum</taxon>
    </lineage>
</organism>
<dbReference type="PRINTS" id="PR00032">
    <property type="entry name" value="HTHARAC"/>
</dbReference>
<comment type="caution">
    <text evidence="5">The sequence shown here is derived from an EMBL/GenBank/DDBJ whole genome shotgun (WGS) entry which is preliminary data.</text>
</comment>